<dbReference type="GO" id="GO:0003924">
    <property type="term" value="F:GTPase activity"/>
    <property type="evidence" value="ECO:0007669"/>
    <property type="project" value="InterPro"/>
</dbReference>
<keyword evidence="4" id="KW-0132">Cell division</keyword>
<dbReference type="AlphaFoldDB" id="T1AX93"/>
<dbReference type="InterPro" id="IPR036525">
    <property type="entry name" value="Tubulin/FtsZ_GTPase_sf"/>
</dbReference>
<dbReference type="InterPro" id="IPR003008">
    <property type="entry name" value="Tubulin_FtsZ_GTPase"/>
</dbReference>
<dbReference type="Pfam" id="PF00091">
    <property type="entry name" value="Tubulin"/>
    <property type="match status" value="1"/>
</dbReference>
<organism evidence="4">
    <name type="scientific">mine drainage metagenome</name>
    <dbReference type="NCBI Taxonomy" id="410659"/>
    <lineage>
        <taxon>unclassified sequences</taxon>
        <taxon>metagenomes</taxon>
        <taxon>ecological metagenomes</taxon>
    </lineage>
</organism>
<reference evidence="4" key="2">
    <citation type="journal article" date="2014" name="ISME J.">
        <title>Microbial stratification in low pH oxic and suboxic macroscopic growths along an acid mine drainage.</title>
        <authorList>
            <person name="Mendez-Garcia C."/>
            <person name="Mesa V."/>
            <person name="Sprenger R.R."/>
            <person name="Richter M."/>
            <person name="Diez M.S."/>
            <person name="Solano J."/>
            <person name="Bargiela R."/>
            <person name="Golyshina O.V."/>
            <person name="Manteca A."/>
            <person name="Ramos J.L."/>
            <person name="Gallego J.R."/>
            <person name="Llorente I."/>
            <person name="Martins Dos Santos V.A."/>
            <person name="Jensen O.N."/>
            <person name="Pelaez A.I."/>
            <person name="Sanchez J."/>
            <person name="Ferrer M."/>
        </authorList>
    </citation>
    <scope>NUCLEOTIDE SEQUENCE</scope>
</reference>
<evidence type="ECO:0000256" key="2">
    <source>
        <dbReference type="ARBA" id="ARBA00023134"/>
    </source>
</evidence>
<dbReference type="Gene3D" id="3.40.50.1440">
    <property type="entry name" value="Tubulin/FtsZ, GTPase domain"/>
    <property type="match status" value="1"/>
</dbReference>
<reference evidence="4" key="1">
    <citation type="submission" date="2013-08" db="EMBL/GenBank/DDBJ databases">
        <authorList>
            <person name="Mendez C."/>
            <person name="Richter M."/>
            <person name="Ferrer M."/>
            <person name="Sanchez J."/>
        </authorList>
    </citation>
    <scope>NUCLEOTIDE SEQUENCE</scope>
</reference>
<name>T1AX93_9ZZZZ</name>
<sequence>MKSIIQEAISKHQENQALEAKKVSPQLSADDEELTKLAEQLKVNIRIVGCGGGGSNTINRCVEEGISGAEMCAINTDAKHLLTIHAPRKVLIGRRATKGLGAGARPEVGEEAARENEEDLRGFVQGAHIVFVTAGMGGGTGTGSAHVVGRVSKEAGALTMGVVTLPFAAEGAVRMEQARDGLERLRRV</sequence>
<dbReference type="PANTHER" id="PTHR30314">
    <property type="entry name" value="CELL DIVISION PROTEIN FTSZ-RELATED"/>
    <property type="match status" value="1"/>
</dbReference>
<feature type="domain" description="Tubulin/FtsZ GTPase" evidence="3">
    <location>
        <begin position="44"/>
        <end position="188"/>
    </location>
</feature>
<keyword evidence="1" id="KW-0547">Nucleotide-binding</keyword>
<dbReference type="GO" id="GO:0005737">
    <property type="term" value="C:cytoplasm"/>
    <property type="evidence" value="ECO:0007669"/>
    <property type="project" value="TreeGrafter"/>
</dbReference>
<evidence type="ECO:0000313" key="4">
    <source>
        <dbReference type="EMBL" id="EQD65251.1"/>
    </source>
</evidence>
<dbReference type="SUPFAM" id="SSF52490">
    <property type="entry name" value="Tubulin nucleotide-binding domain-like"/>
    <property type="match status" value="1"/>
</dbReference>
<dbReference type="PANTHER" id="PTHR30314:SF3">
    <property type="entry name" value="MITOCHONDRIAL DIVISION PROTEIN FSZA"/>
    <property type="match status" value="1"/>
</dbReference>
<dbReference type="GO" id="GO:0032153">
    <property type="term" value="C:cell division site"/>
    <property type="evidence" value="ECO:0007669"/>
    <property type="project" value="TreeGrafter"/>
</dbReference>
<dbReference type="SMART" id="SM00864">
    <property type="entry name" value="Tubulin"/>
    <property type="match status" value="1"/>
</dbReference>
<evidence type="ECO:0000256" key="1">
    <source>
        <dbReference type="ARBA" id="ARBA00022741"/>
    </source>
</evidence>
<evidence type="ECO:0000259" key="3">
    <source>
        <dbReference type="SMART" id="SM00864"/>
    </source>
</evidence>
<accession>T1AX93</accession>
<dbReference type="GO" id="GO:0005525">
    <property type="term" value="F:GTP binding"/>
    <property type="evidence" value="ECO:0007669"/>
    <property type="project" value="UniProtKB-KW"/>
</dbReference>
<dbReference type="EMBL" id="AUZZ01001211">
    <property type="protein sequence ID" value="EQD65251.1"/>
    <property type="molecule type" value="Genomic_DNA"/>
</dbReference>
<comment type="caution">
    <text evidence="4">The sequence shown here is derived from an EMBL/GenBank/DDBJ whole genome shotgun (WGS) entry which is preliminary data.</text>
</comment>
<dbReference type="GO" id="GO:0051301">
    <property type="term" value="P:cell division"/>
    <property type="evidence" value="ECO:0007669"/>
    <property type="project" value="UniProtKB-KW"/>
</dbReference>
<protein>
    <submittedName>
        <fullName evidence="4">Cell division protein FtsZ</fullName>
    </submittedName>
</protein>
<gene>
    <name evidence="4" type="ORF">B2A_01685</name>
</gene>
<keyword evidence="2" id="KW-0342">GTP-binding</keyword>
<proteinExistence type="predicted"/>
<feature type="non-terminal residue" evidence="4">
    <location>
        <position position="188"/>
    </location>
</feature>
<dbReference type="InterPro" id="IPR045061">
    <property type="entry name" value="FtsZ/CetZ"/>
</dbReference>
<dbReference type="PRINTS" id="PR00423">
    <property type="entry name" value="CELLDVISFTSZ"/>
</dbReference>
<keyword evidence="4" id="KW-0131">Cell cycle</keyword>